<dbReference type="PROSITE" id="PS00654">
    <property type="entry name" value="PRD_1"/>
    <property type="match status" value="1"/>
</dbReference>
<dbReference type="SMART" id="SM01061">
    <property type="entry name" value="CAT_RBD"/>
    <property type="match status" value="1"/>
</dbReference>
<dbReference type="InterPro" id="IPR004341">
    <property type="entry name" value="CAT_RNA-bd_dom"/>
</dbReference>
<evidence type="ECO:0000256" key="3">
    <source>
        <dbReference type="ARBA" id="ARBA00023015"/>
    </source>
</evidence>
<comment type="caution">
    <text evidence="8">The sequence shown here is derived from an EMBL/GenBank/DDBJ whole genome shotgun (WGS) entry which is preliminary data.</text>
</comment>
<evidence type="ECO:0000259" key="7">
    <source>
        <dbReference type="PROSITE" id="PS51372"/>
    </source>
</evidence>
<dbReference type="Gene3D" id="1.10.1790.10">
    <property type="entry name" value="PRD domain"/>
    <property type="match status" value="2"/>
</dbReference>
<dbReference type="InterPro" id="IPR036650">
    <property type="entry name" value="CAT_RNA-bd_dom_sf"/>
</dbReference>
<dbReference type="PANTHER" id="PTHR30185">
    <property type="entry name" value="CRYPTIC BETA-GLUCOSIDE BGL OPERON ANTITERMINATOR"/>
    <property type="match status" value="1"/>
</dbReference>
<proteinExistence type="inferred from homology"/>
<keyword evidence="5" id="KW-0804">Transcription</keyword>
<dbReference type="SUPFAM" id="SSF63520">
    <property type="entry name" value="PTS-regulatory domain, PRD"/>
    <property type="match status" value="2"/>
</dbReference>
<evidence type="ECO:0000313" key="9">
    <source>
        <dbReference type="Proteomes" id="UP001580407"/>
    </source>
</evidence>
<dbReference type="RefSeq" id="WP_375528515.1">
    <property type="nucleotide sequence ID" value="NZ_JBHILM010000049.1"/>
</dbReference>
<evidence type="ECO:0000313" key="8">
    <source>
        <dbReference type="EMBL" id="MFB5684851.1"/>
    </source>
</evidence>
<sequence length="275" mass="31524">MKINRVLNNNAVVVKEGDAEKIVMGPGIAFQKGKNDLIDPDKIEKIFVLKEESKKFQQLLSSVPESHIAMGEKIIAHAEQVLGMNLNNHIHIALTDHLSFAIERSKAGIQVRNKLLHEIRLLYGTEYKIGLWALEQIKDNFGIDFPEDEASYIALHIHTAKMENSHIEKSIKKTIIIQETVEIMLAELGADIDKDSISYHRLLTHLELALSRFYDRKPFHTLDKDMLKMIKKTYKHGFKAAKKAAEYLAQEYHIEFPESEMAYIALHLQRIMEGV</sequence>
<keyword evidence="4" id="KW-0010">Activator</keyword>
<evidence type="ECO:0000256" key="5">
    <source>
        <dbReference type="ARBA" id="ARBA00023163"/>
    </source>
</evidence>
<reference evidence="8 9" key="1">
    <citation type="submission" date="2024-09" db="EMBL/GenBank/DDBJ databases">
        <authorList>
            <person name="Ruan L."/>
        </authorList>
    </citation>
    <scope>NUCLEOTIDE SEQUENCE [LARGE SCALE GENOMIC DNA]</scope>
    <source>
        <strain evidence="8 9">D33</strain>
    </source>
</reference>
<dbReference type="Pfam" id="PF00874">
    <property type="entry name" value="PRD"/>
    <property type="match status" value="2"/>
</dbReference>
<dbReference type="Pfam" id="PF03123">
    <property type="entry name" value="CAT_RBD"/>
    <property type="match status" value="1"/>
</dbReference>
<dbReference type="InterPro" id="IPR050661">
    <property type="entry name" value="BglG_antiterminators"/>
</dbReference>
<organism evidence="8 9">
    <name type="scientific">Paenibacillus terreus</name>
    <dbReference type="NCBI Taxonomy" id="1387834"/>
    <lineage>
        <taxon>Bacteria</taxon>
        <taxon>Bacillati</taxon>
        <taxon>Bacillota</taxon>
        <taxon>Bacilli</taxon>
        <taxon>Bacillales</taxon>
        <taxon>Paenibacillaceae</taxon>
        <taxon>Paenibacillus</taxon>
    </lineage>
</organism>
<protein>
    <submittedName>
        <fullName evidence="8">PRD domain-containing protein</fullName>
    </submittedName>
</protein>
<dbReference type="Proteomes" id="UP001580407">
    <property type="component" value="Unassembled WGS sequence"/>
</dbReference>
<evidence type="ECO:0000256" key="4">
    <source>
        <dbReference type="ARBA" id="ARBA00023159"/>
    </source>
</evidence>
<dbReference type="PROSITE" id="PS51372">
    <property type="entry name" value="PRD_2"/>
    <property type="match status" value="2"/>
</dbReference>
<keyword evidence="2" id="KW-0694">RNA-binding</keyword>
<feature type="domain" description="PRD" evidence="7">
    <location>
        <begin position="168"/>
        <end position="275"/>
    </location>
</feature>
<dbReference type="EMBL" id="JBHILM010000049">
    <property type="protein sequence ID" value="MFB5684851.1"/>
    <property type="molecule type" value="Genomic_DNA"/>
</dbReference>
<keyword evidence="3" id="KW-0805">Transcription regulation</keyword>
<keyword evidence="9" id="KW-1185">Reference proteome</keyword>
<accession>A0ABV5BK19</accession>
<dbReference type="InterPro" id="IPR036634">
    <property type="entry name" value="PRD_sf"/>
</dbReference>
<dbReference type="Gene3D" id="2.30.24.10">
    <property type="entry name" value="CAT RNA-binding domain"/>
    <property type="match status" value="1"/>
</dbReference>
<keyword evidence="1" id="KW-0677">Repeat</keyword>
<evidence type="ECO:0000256" key="2">
    <source>
        <dbReference type="ARBA" id="ARBA00022884"/>
    </source>
</evidence>
<gene>
    <name evidence="8" type="ORF">ACE3NQ_28480</name>
</gene>
<comment type="similarity">
    <text evidence="6">Belongs to the transcriptional antiterminator BglG family.</text>
</comment>
<dbReference type="InterPro" id="IPR001550">
    <property type="entry name" value="Transcrpt_antitermin_CS"/>
</dbReference>
<evidence type="ECO:0000256" key="1">
    <source>
        <dbReference type="ARBA" id="ARBA00022737"/>
    </source>
</evidence>
<dbReference type="PANTHER" id="PTHR30185:SF15">
    <property type="entry name" value="CRYPTIC BETA-GLUCOSIDE BGL OPERON ANTITERMINATOR"/>
    <property type="match status" value="1"/>
</dbReference>
<feature type="domain" description="PRD" evidence="7">
    <location>
        <begin position="62"/>
        <end position="167"/>
    </location>
</feature>
<evidence type="ECO:0000256" key="6">
    <source>
        <dbReference type="ARBA" id="ARBA00038510"/>
    </source>
</evidence>
<name>A0ABV5BK19_9BACL</name>
<dbReference type="InterPro" id="IPR011608">
    <property type="entry name" value="PRD"/>
</dbReference>
<dbReference type="SUPFAM" id="SSF50151">
    <property type="entry name" value="SacY-like RNA-binding domain"/>
    <property type="match status" value="1"/>
</dbReference>